<dbReference type="Pfam" id="PF04468">
    <property type="entry name" value="PSP1"/>
    <property type="match status" value="1"/>
</dbReference>
<dbReference type="PANTHER" id="PTHR43830:SF3">
    <property type="entry name" value="PROTEIN PSP1"/>
    <property type="match status" value="1"/>
</dbReference>
<feature type="compositionally biased region" description="Low complexity" evidence="1">
    <location>
        <begin position="475"/>
        <end position="505"/>
    </location>
</feature>
<feature type="region of interest" description="Disordered" evidence="1">
    <location>
        <begin position="178"/>
        <end position="225"/>
    </location>
</feature>
<feature type="region of interest" description="Disordered" evidence="1">
    <location>
        <begin position="1"/>
        <end position="164"/>
    </location>
</feature>
<feature type="compositionally biased region" description="Polar residues" evidence="1">
    <location>
        <begin position="136"/>
        <end position="146"/>
    </location>
</feature>
<dbReference type="PANTHER" id="PTHR43830">
    <property type="entry name" value="PROTEIN PSP1"/>
    <property type="match status" value="1"/>
</dbReference>
<dbReference type="InterPro" id="IPR047767">
    <property type="entry name" value="PSP1-like"/>
</dbReference>
<evidence type="ECO:0000259" key="2">
    <source>
        <dbReference type="PROSITE" id="PS51411"/>
    </source>
</evidence>
<dbReference type="EMBL" id="JADNYJ010000014">
    <property type="protein sequence ID" value="KAF8907687.1"/>
    <property type="molecule type" value="Genomic_DNA"/>
</dbReference>
<sequence length="907" mass="97374">MERSQPEFDEDDRRSRFHQNLSSPTENGHRERAASQPPSSDSFTSPLLQNFVPTGGPWPSSRMLSPPTGRGQPLPIRSSSFSSHPQSQFSSTMRDRAFPSTFEDDESEALSDTYDERYIPPSLSSNADARGRSYGQDLSRSRSQSLAAGRPGPVGSPYTGSSAMQSWNESYLTSNPLSVPSRYGDIKPPGSASRYGSLGTSLGRSPTNLHSSSPSSSLAVGGNNGYSRQADISNMSPFVRDVGQILLDDGSAFRELWAGMNPPRDENGGGGSGTTSRRHSVSVVQPRRGNVVGFNAPIANPSDLGEESTRPSYQPPYSSRGSGLLLSDDDLASDLGMLNINPNEPPPLPSSSIPRHQSGLPPSQPSSLPIYAPLSRSPPSRDLMATYQSINLSIPGGGAAGNANVGSYSRQAIGTPSDGDFSAGGNSPSIGSGGGLYEEQQQQFASPPQGHGQYVNKQQQQQEMAARYIPGQGIQYSHSQHSQQQQQFQQQQQQPQQYALQHQRQLSTSPTQYVRARAPSYSSTSSLQSPLSPSISSSSRPMVNPQQGPYFPQIQQQQQQRRLSDAQHHQLQLQTPTSPHGPHGAFALGAGAGFGLQSPTSAGGLGGLGQGQGQGQALSDLGKGLPLHSVPSSWPLYIVEFKAGRTDLFYFPHASANAGANANADNNANNANNVDTSNSTVSADIRKGDLVIVEADRGKDVGRVVDDSVTLGEVEAFQRAQAERWGVGGMGGSGGGGGEGEGPVSPGGQGGVGGGGKKEISPKMIYGKASQRDLQLLATKTEDEAKALQLCQSKVRAKKLPMEVIDAEYQWDRRKLTFYFVAEKRIDFRELVRELFRLYKTRIWMASLQGGGKTRQDQDKTRRLTGRTEREYTSIIHPTTYIDSSCELDAARTKHNILMGTKSSGRC</sequence>
<dbReference type="PROSITE" id="PS51411">
    <property type="entry name" value="PSP1_C"/>
    <property type="match status" value="1"/>
</dbReference>
<dbReference type="AlphaFoldDB" id="A0A9P5TQM0"/>
<feature type="region of interest" description="Disordered" evidence="1">
    <location>
        <begin position="257"/>
        <end position="379"/>
    </location>
</feature>
<dbReference type="OrthoDB" id="243127at2759"/>
<evidence type="ECO:0000313" key="4">
    <source>
        <dbReference type="Proteomes" id="UP000724874"/>
    </source>
</evidence>
<keyword evidence="4" id="KW-1185">Reference proteome</keyword>
<proteinExistence type="predicted"/>
<feature type="compositionally biased region" description="Polar residues" evidence="1">
    <location>
        <begin position="198"/>
        <end position="210"/>
    </location>
</feature>
<feature type="compositionally biased region" description="Low complexity" evidence="1">
    <location>
        <begin position="78"/>
        <end position="91"/>
    </location>
</feature>
<feature type="compositionally biased region" description="Low complexity" evidence="1">
    <location>
        <begin position="333"/>
        <end position="342"/>
    </location>
</feature>
<feature type="compositionally biased region" description="Polar residues" evidence="1">
    <location>
        <begin position="36"/>
        <end position="52"/>
    </location>
</feature>
<feature type="compositionally biased region" description="Low complexity" evidence="1">
    <location>
        <begin position="350"/>
        <end position="369"/>
    </location>
</feature>
<feature type="region of interest" description="Disordered" evidence="1">
    <location>
        <begin position="410"/>
        <end position="461"/>
    </location>
</feature>
<protein>
    <recommendedName>
        <fullName evidence="2">PSP1 C-terminal domain-containing protein</fullName>
    </recommendedName>
</protein>
<evidence type="ECO:0000256" key="1">
    <source>
        <dbReference type="SAM" id="MobiDB-lite"/>
    </source>
</evidence>
<dbReference type="NCBIfam" id="NF041131">
    <property type="entry name" value="RicT_YaaT_fam"/>
    <property type="match status" value="1"/>
</dbReference>
<feature type="compositionally biased region" description="Low complexity" evidence="1">
    <location>
        <begin position="519"/>
        <end position="560"/>
    </location>
</feature>
<feature type="region of interest" description="Disordered" evidence="1">
    <location>
        <begin position="475"/>
        <end position="582"/>
    </location>
</feature>
<dbReference type="Proteomes" id="UP000724874">
    <property type="component" value="Unassembled WGS sequence"/>
</dbReference>
<feature type="region of interest" description="Disordered" evidence="1">
    <location>
        <begin position="725"/>
        <end position="757"/>
    </location>
</feature>
<feature type="compositionally biased region" description="Basic and acidic residues" evidence="1">
    <location>
        <begin position="1"/>
        <end position="14"/>
    </location>
</feature>
<gene>
    <name evidence="3" type="ORF">CPB84DRAFT_1744588</name>
</gene>
<dbReference type="GO" id="GO:0005737">
    <property type="term" value="C:cytoplasm"/>
    <property type="evidence" value="ECO:0007669"/>
    <property type="project" value="TreeGrafter"/>
</dbReference>
<comment type="caution">
    <text evidence="3">The sequence shown here is derived from an EMBL/GenBank/DDBJ whole genome shotgun (WGS) entry which is preliminary data.</text>
</comment>
<feature type="compositionally biased region" description="Polar residues" evidence="1">
    <location>
        <begin position="569"/>
        <end position="578"/>
    </location>
</feature>
<feature type="domain" description="PSP1 C-terminal" evidence="2">
    <location>
        <begin position="763"/>
        <end position="848"/>
    </location>
</feature>
<evidence type="ECO:0000313" key="3">
    <source>
        <dbReference type="EMBL" id="KAF8907687.1"/>
    </source>
</evidence>
<organism evidence="3 4">
    <name type="scientific">Gymnopilus junonius</name>
    <name type="common">Spectacular rustgill mushroom</name>
    <name type="synonym">Gymnopilus spectabilis subsp. junonius</name>
    <dbReference type="NCBI Taxonomy" id="109634"/>
    <lineage>
        <taxon>Eukaryota</taxon>
        <taxon>Fungi</taxon>
        <taxon>Dikarya</taxon>
        <taxon>Basidiomycota</taxon>
        <taxon>Agaricomycotina</taxon>
        <taxon>Agaricomycetes</taxon>
        <taxon>Agaricomycetidae</taxon>
        <taxon>Agaricales</taxon>
        <taxon>Agaricineae</taxon>
        <taxon>Hymenogastraceae</taxon>
        <taxon>Gymnopilus</taxon>
    </lineage>
</organism>
<accession>A0A9P5TQM0</accession>
<feature type="compositionally biased region" description="Gly residues" evidence="1">
    <location>
        <begin position="726"/>
        <end position="755"/>
    </location>
</feature>
<reference evidence="3" key="1">
    <citation type="submission" date="2020-11" db="EMBL/GenBank/DDBJ databases">
        <authorList>
            <consortium name="DOE Joint Genome Institute"/>
            <person name="Ahrendt S."/>
            <person name="Riley R."/>
            <person name="Andreopoulos W."/>
            <person name="LaButti K."/>
            <person name="Pangilinan J."/>
            <person name="Ruiz-duenas F.J."/>
            <person name="Barrasa J.M."/>
            <person name="Sanchez-Garcia M."/>
            <person name="Camarero S."/>
            <person name="Miyauchi S."/>
            <person name="Serrano A."/>
            <person name="Linde D."/>
            <person name="Babiker R."/>
            <person name="Drula E."/>
            <person name="Ayuso-Fernandez I."/>
            <person name="Pacheco R."/>
            <person name="Padilla G."/>
            <person name="Ferreira P."/>
            <person name="Barriuso J."/>
            <person name="Kellner H."/>
            <person name="Castanera R."/>
            <person name="Alfaro M."/>
            <person name="Ramirez L."/>
            <person name="Pisabarro A.G."/>
            <person name="Kuo A."/>
            <person name="Tritt A."/>
            <person name="Lipzen A."/>
            <person name="He G."/>
            <person name="Yan M."/>
            <person name="Ng V."/>
            <person name="Cullen D."/>
            <person name="Martin F."/>
            <person name="Rosso M.-N."/>
            <person name="Henrissat B."/>
            <person name="Hibbett D."/>
            <person name="Martinez A.T."/>
            <person name="Grigoriev I.V."/>
        </authorList>
    </citation>
    <scope>NUCLEOTIDE SEQUENCE</scope>
    <source>
        <strain evidence="3">AH 44721</strain>
    </source>
</reference>
<name>A0A9P5TQM0_GYMJU</name>
<dbReference type="InterPro" id="IPR007557">
    <property type="entry name" value="PSP1_C"/>
</dbReference>